<dbReference type="EMBL" id="BGPR01008673">
    <property type="protein sequence ID" value="GBN35275.1"/>
    <property type="molecule type" value="Genomic_DNA"/>
</dbReference>
<name>A0A4Y2N7B2_ARAVE</name>
<evidence type="ECO:0000313" key="1">
    <source>
        <dbReference type="EMBL" id="GBN35275.1"/>
    </source>
</evidence>
<keyword evidence="2" id="KW-1185">Reference proteome</keyword>
<accession>A0A4Y2N7B2</accession>
<gene>
    <name evidence="1" type="ORF">AVEN_98436_1</name>
</gene>
<protein>
    <submittedName>
        <fullName evidence="1">Uncharacterized protein</fullName>
    </submittedName>
</protein>
<organism evidence="1 2">
    <name type="scientific">Araneus ventricosus</name>
    <name type="common">Orbweaver spider</name>
    <name type="synonym">Epeira ventricosa</name>
    <dbReference type="NCBI Taxonomy" id="182803"/>
    <lineage>
        <taxon>Eukaryota</taxon>
        <taxon>Metazoa</taxon>
        <taxon>Ecdysozoa</taxon>
        <taxon>Arthropoda</taxon>
        <taxon>Chelicerata</taxon>
        <taxon>Arachnida</taxon>
        <taxon>Araneae</taxon>
        <taxon>Araneomorphae</taxon>
        <taxon>Entelegynae</taxon>
        <taxon>Araneoidea</taxon>
        <taxon>Araneidae</taxon>
        <taxon>Araneus</taxon>
    </lineage>
</organism>
<reference evidence="1 2" key="1">
    <citation type="journal article" date="2019" name="Sci. Rep.">
        <title>Orb-weaving spider Araneus ventricosus genome elucidates the spidroin gene catalogue.</title>
        <authorList>
            <person name="Kono N."/>
            <person name="Nakamura H."/>
            <person name="Ohtoshi R."/>
            <person name="Moran D.A.P."/>
            <person name="Shinohara A."/>
            <person name="Yoshida Y."/>
            <person name="Fujiwara M."/>
            <person name="Mori M."/>
            <person name="Tomita M."/>
            <person name="Arakawa K."/>
        </authorList>
    </citation>
    <scope>NUCLEOTIDE SEQUENCE [LARGE SCALE GENOMIC DNA]</scope>
</reference>
<dbReference type="Proteomes" id="UP000499080">
    <property type="component" value="Unassembled WGS sequence"/>
</dbReference>
<comment type="caution">
    <text evidence="1">The sequence shown here is derived from an EMBL/GenBank/DDBJ whole genome shotgun (WGS) entry which is preliminary data.</text>
</comment>
<proteinExistence type="predicted"/>
<sequence>MFFFKTVSVSELHHLCSKLVLQSWCEVVITTSQKTCFSNGLVDYALLLCRKFAAKLLPHQVCHDKLISRKIKLAASAHAVWVSINRGLLSSFNQIGQIESIVGFGRNSKAVIEKSFTHRKVSKVHIDDFITLFVCSIHHWYL</sequence>
<evidence type="ECO:0000313" key="2">
    <source>
        <dbReference type="Proteomes" id="UP000499080"/>
    </source>
</evidence>
<dbReference type="AlphaFoldDB" id="A0A4Y2N7B2"/>